<comment type="similarity">
    <text evidence="1">Belongs to the SMC family. SbcC subfamily.</text>
</comment>
<reference evidence="6" key="1">
    <citation type="submission" date="2020-08" db="EMBL/GenBank/DDBJ databases">
        <title>Genome public.</title>
        <authorList>
            <person name="Liu C."/>
            <person name="Sun Q."/>
        </authorList>
    </citation>
    <scope>NUCLEOTIDE SEQUENCE</scope>
    <source>
        <strain evidence="6">NSJ-42</strain>
    </source>
</reference>
<evidence type="ECO:0000313" key="7">
    <source>
        <dbReference type="Proteomes" id="UP000662088"/>
    </source>
</evidence>
<dbReference type="GO" id="GO:0016887">
    <property type="term" value="F:ATP hydrolysis activity"/>
    <property type="evidence" value="ECO:0007669"/>
    <property type="project" value="InterPro"/>
</dbReference>
<dbReference type="PANTHER" id="PTHR32114">
    <property type="entry name" value="ABC TRANSPORTER ABCH.3"/>
    <property type="match status" value="1"/>
</dbReference>
<feature type="domain" description="Rad50/SbcC-type AAA" evidence="5">
    <location>
        <begin position="5"/>
        <end position="305"/>
    </location>
</feature>
<evidence type="ECO:0000256" key="4">
    <source>
        <dbReference type="SAM" id="Coils"/>
    </source>
</evidence>
<dbReference type="PANTHER" id="PTHR32114:SF2">
    <property type="entry name" value="ABC TRANSPORTER ABCH.3"/>
    <property type="match status" value="1"/>
</dbReference>
<keyword evidence="4" id="KW-0175">Coiled coil</keyword>
<comment type="caution">
    <text evidence="6">The sequence shown here is derived from an EMBL/GenBank/DDBJ whole genome shotgun (WGS) entry which is preliminary data.</text>
</comment>
<evidence type="ECO:0000256" key="2">
    <source>
        <dbReference type="ARBA" id="ARBA00011322"/>
    </source>
</evidence>
<dbReference type="AlphaFoldDB" id="A0A8I0A9B8"/>
<gene>
    <name evidence="6" type="ORF">H8R92_05255</name>
</gene>
<dbReference type="InterPro" id="IPR027417">
    <property type="entry name" value="P-loop_NTPase"/>
</dbReference>
<feature type="coiled-coil region" evidence="4">
    <location>
        <begin position="270"/>
        <end position="440"/>
    </location>
</feature>
<accession>A0A8I0A9B8</accession>
<dbReference type="Pfam" id="PF13476">
    <property type="entry name" value="AAA_23"/>
    <property type="match status" value="1"/>
</dbReference>
<feature type="coiled-coil region" evidence="4">
    <location>
        <begin position="625"/>
        <end position="676"/>
    </location>
</feature>
<proteinExistence type="inferred from homology"/>
<evidence type="ECO:0000259" key="5">
    <source>
        <dbReference type="Pfam" id="PF13476"/>
    </source>
</evidence>
<dbReference type="Proteomes" id="UP000662088">
    <property type="component" value="Unassembled WGS sequence"/>
</dbReference>
<feature type="coiled-coil region" evidence="4">
    <location>
        <begin position="779"/>
        <end position="849"/>
    </location>
</feature>
<dbReference type="SUPFAM" id="SSF52540">
    <property type="entry name" value="P-loop containing nucleoside triphosphate hydrolases"/>
    <property type="match status" value="1"/>
</dbReference>
<evidence type="ECO:0000256" key="1">
    <source>
        <dbReference type="ARBA" id="ARBA00006930"/>
    </source>
</evidence>
<name>A0A8I0A9B8_9CLOT</name>
<organism evidence="6 7">
    <name type="scientific">Clostridium lentum</name>
    <dbReference type="NCBI Taxonomy" id="2763037"/>
    <lineage>
        <taxon>Bacteria</taxon>
        <taxon>Bacillati</taxon>
        <taxon>Bacillota</taxon>
        <taxon>Clostridia</taxon>
        <taxon>Eubacteriales</taxon>
        <taxon>Clostridiaceae</taxon>
        <taxon>Clostridium</taxon>
    </lineage>
</organism>
<dbReference type="GO" id="GO:0006302">
    <property type="term" value="P:double-strand break repair"/>
    <property type="evidence" value="ECO:0007669"/>
    <property type="project" value="InterPro"/>
</dbReference>
<dbReference type="EMBL" id="JACOOQ010000006">
    <property type="protein sequence ID" value="MBC5639846.1"/>
    <property type="molecule type" value="Genomic_DNA"/>
</dbReference>
<evidence type="ECO:0000313" key="6">
    <source>
        <dbReference type="EMBL" id="MBC5639846.1"/>
    </source>
</evidence>
<protein>
    <recommendedName>
        <fullName evidence="3">Nuclease SbcCD subunit C</fullName>
    </recommendedName>
</protein>
<sequence length="1053" mass="121709">MKPLKLTINAFGPYAGKEEIDFSLLKNNNLFLICGPTGAGKTTIFDAISFALFGEASGGSRTIDSLKSDHADKSETSYVTLEFMVKGKMYSITRYPTQKIEKTKKNGNIQVVEKKHSVEFLLPDDRVISKTTEATKEVEKILGLNSNQFKQIVMLPQGEFKKLLEAESKDKEIIFRNIFGTEKFLKFQDKLKEKQLILKRKIEGDKQKREAYITKIDGNDNEELNLLIKEDNKDIWELIRLVKELIGADNEKEYLIKKDIEKVNEEIFKIKEHEIKAKEINNKLQLKEKVQEELNYLEEKKEAMNERQEVLEKGRVALSLIHLERSINEAKKEIEANKLEIVNKEKELQSNTKDLKESKEHYEECKELEKGKDRLIEEKSKLNAIISRFKDYKQKEILINSLKQQLTSQEKVKDSIKLKLENVVNNIEFLRNRITENAKKELERVQYGNLLSEKQRQKAELMEVYRSIKKYIDLRDEYNLLLEKFNIQENIYNQAKKNYDDGDILFRKGMAGILAMNLESGVKCPVCGSENHPEKALVPENVPTEEQLEKFKEDYEAQKVLYDKFMQALTIKNSEIENQLNDTITEKVERVKEIITIKIEVNELKNFEAINSNVVERGKAIAKEIEELVEKIKNIDVAIASKKEDEDSLVMFLKNQESLQNISEEENNKYQNLLTESAKEMALLQEIKENLPKDMESEDEILIKIKESENKITMLEVNSKKALDVYTRMQNIVAENKEALLQKNNLLVKWNSILSEKDFEFKLAIEKSCFIDSNDYNKSKISEEELKIIEKEIQEFYQRLKSKKDQYLMLQEELKDKEHIDIDLIIKSLNEKENELRELNSKEKKIFSRLTSNKDTLKLIIKISDKIKEDESEYNVIGELSELANGNNLERITFERYVLAAYFDDIIKAANRRLSKMTNERYALKRKAEKGKGTKQSGLELEIIDAYTGKERHVNTLSGGEGFKASLALALGLADVIQSYAGGVHIETMFVDEGFGSLDPESLDGAINALMDLKNLGRLVGIISHVDELRERIEARLEVSLGKSGSHAKFIMK</sequence>
<evidence type="ECO:0000256" key="3">
    <source>
        <dbReference type="ARBA" id="ARBA00013368"/>
    </source>
</evidence>
<comment type="subunit">
    <text evidence="2">Heterodimer of SbcC and SbcD.</text>
</comment>
<dbReference type="RefSeq" id="WP_186834900.1">
    <property type="nucleotide sequence ID" value="NZ_JACOOQ010000006.1"/>
</dbReference>
<dbReference type="InterPro" id="IPR038729">
    <property type="entry name" value="Rad50/SbcC_AAA"/>
</dbReference>
<keyword evidence="7" id="KW-1185">Reference proteome</keyword>
<dbReference type="Pfam" id="PF13558">
    <property type="entry name" value="SbcC_Walker_B"/>
    <property type="match status" value="1"/>
</dbReference>
<dbReference type="Gene3D" id="3.40.50.300">
    <property type="entry name" value="P-loop containing nucleotide triphosphate hydrolases"/>
    <property type="match status" value="2"/>
</dbReference>